<accession>A0A553GZT6</accession>
<dbReference type="RefSeq" id="WP_143488319.1">
    <property type="nucleotide sequence ID" value="NZ_VJOY01000006.1"/>
</dbReference>
<comment type="caution">
    <text evidence="2">The sequence shown here is derived from an EMBL/GenBank/DDBJ whole genome shotgun (WGS) entry which is preliminary data.</text>
</comment>
<evidence type="ECO:0000313" key="2">
    <source>
        <dbReference type="EMBL" id="TRX75018.1"/>
    </source>
</evidence>
<reference evidence="2 3" key="1">
    <citation type="submission" date="2019-07" db="EMBL/GenBank/DDBJ databases">
        <title>Pseudomonas mangiferae sp. nov., isolated from bark of mango tree in Thailand.</title>
        <authorList>
            <person name="Srisuk N."/>
            <person name="Anurat P."/>
        </authorList>
    </citation>
    <scope>NUCLEOTIDE SEQUENCE [LARGE SCALE GENOMIC DNA]</scope>
    <source>
        <strain evidence="2 3">DMKU_BBB3-04</strain>
    </source>
</reference>
<feature type="compositionally biased region" description="Gly residues" evidence="1">
    <location>
        <begin position="1"/>
        <end position="17"/>
    </location>
</feature>
<sequence>MPGGVQTGLSTGEGGTGITNPAVQEAYDNVPVELRSDPRMHGNCAEAEALSKGANQAGVTNLEELKEISKNSTFEAQRNDKKGKPMVACRSCSEVQKQLGITDIVGCEKKR</sequence>
<proteinExistence type="predicted"/>
<gene>
    <name evidence="2" type="ORF">FM069_09515</name>
</gene>
<name>A0A553GZT6_9PSED</name>
<dbReference type="EMBL" id="VJOY01000006">
    <property type="protein sequence ID" value="TRX75018.1"/>
    <property type="molecule type" value="Genomic_DNA"/>
</dbReference>
<keyword evidence="3" id="KW-1185">Reference proteome</keyword>
<dbReference type="Proteomes" id="UP000315235">
    <property type="component" value="Unassembled WGS sequence"/>
</dbReference>
<dbReference type="InterPro" id="IPR025968">
    <property type="entry name" value="YwqJ_deaminase"/>
</dbReference>
<dbReference type="AlphaFoldDB" id="A0A553GZT6"/>
<evidence type="ECO:0000313" key="3">
    <source>
        <dbReference type="Proteomes" id="UP000315235"/>
    </source>
</evidence>
<evidence type="ECO:0000256" key="1">
    <source>
        <dbReference type="SAM" id="MobiDB-lite"/>
    </source>
</evidence>
<feature type="region of interest" description="Disordered" evidence="1">
    <location>
        <begin position="1"/>
        <end position="24"/>
    </location>
</feature>
<dbReference type="Pfam" id="PF14431">
    <property type="entry name" value="YwqJ-deaminase"/>
    <property type="match status" value="1"/>
</dbReference>
<protein>
    <submittedName>
        <fullName evidence="2">Uncharacterized protein</fullName>
    </submittedName>
</protein>
<dbReference type="OrthoDB" id="9923376at2"/>
<organism evidence="2 3">
    <name type="scientific">Pseudomonas mangiferae</name>
    <dbReference type="NCBI Taxonomy" id="2593654"/>
    <lineage>
        <taxon>Bacteria</taxon>
        <taxon>Pseudomonadati</taxon>
        <taxon>Pseudomonadota</taxon>
        <taxon>Gammaproteobacteria</taxon>
        <taxon>Pseudomonadales</taxon>
        <taxon>Pseudomonadaceae</taxon>
        <taxon>Pseudomonas</taxon>
    </lineage>
</organism>